<sequence>MSHTPQYPQYQYAATGGQYDPAAYAAQTGAYAPAASSWTQGWFAASDPGYLKGLLLGAAATYLLTNPKVQRAMVKGAVALWTSVQGSVEEVKEQIQDIKAEMSMNADAADKK</sequence>
<evidence type="ECO:0008006" key="3">
    <source>
        <dbReference type="Google" id="ProtNLM"/>
    </source>
</evidence>
<proteinExistence type="predicted"/>
<dbReference type="EMBL" id="AECZ01000012">
    <property type="protein sequence ID" value="EFL51199.1"/>
    <property type="molecule type" value="Genomic_DNA"/>
</dbReference>
<comment type="caution">
    <text evidence="1">The sequence shown here is derived from an EMBL/GenBank/DDBJ whole genome shotgun (WGS) entry which is preliminary data.</text>
</comment>
<dbReference type="RefSeq" id="WP_005993713.1">
    <property type="nucleotide sequence ID" value="NZ_AECZ01000012.1"/>
</dbReference>
<protein>
    <recommendedName>
        <fullName evidence="3">YtxH domain-containing protein</fullName>
    </recommendedName>
</protein>
<dbReference type="STRING" id="596151.DesfrDRAFT_2144"/>
<accession>E1JWZ5</accession>
<gene>
    <name evidence="1" type="ORF">DesfrDRAFT_2144</name>
</gene>
<name>E1JWZ5_SOLFR</name>
<organism evidence="1 2">
    <name type="scientific">Solidesulfovibrio fructosivorans JJ]</name>
    <dbReference type="NCBI Taxonomy" id="596151"/>
    <lineage>
        <taxon>Bacteria</taxon>
        <taxon>Pseudomonadati</taxon>
        <taxon>Thermodesulfobacteriota</taxon>
        <taxon>Desulfovibrionia</taxon>
        <taxon>Desulfovibrionales</taxon>
        <taxon>Desulfovibrionaceae</taxon>
        <taxon>Solidesulfovibrio</taxon>
    </lineage>
</organism>
<keyword evidence="2" id="KW-1185">Reference proteome</keyword>
<dbReference type="AlphaFoldDB" id="E1JWZ5"/>
<dbReference type="eggNOG" id="ENOG5033GZK">
    <property type="taxonomic scope" value="Bacteria"/>
</dbReference>
<evidence type="ECO:0000313" key="1">
    <source>
        <dbReference type="EMBL" id="EFL51199.1"/>
    </source>
</evidence>
<evidence type="ECO:0000313" key="2">
    <source>
        <dbReference type="Proteomes" id="UP000006250"/>
    </source>
</evidence>
<dbReference type="Proteomes" id="UP000006250">
    <property type="component" value="Unassembled WGS sequence"/>
</dbReference>
<reference evidence="1 2" key="1">
    <citation type="submission" date="2010-08" db="EMBL/GenBank/DDBJ databases">
        <title>The draft genome of Desulfovibrio fructosovorans JJ.</title>
        <authorList>
            <consortium name="US DOE Joint Genome Institute (JGI-PGF)"/>
            <person name="Lucas S."/>
            <person name="Copeland A."/>
            <person name="Lapidus A."/>
            <person name="Cheng J.-F."/>
            <person name="Bruce D."/>
            <person name="Goodwin L."/>
            <person name="Pitluck S."/>
            <person name="Land M.L."/>
            <person name="Hauser L."/>
            <person name="Chang Y.-J."/>
            <person name="Jeffries C."/>
            <person name="Wall J.D."/>
            <person name="Stahl D.A."/>
            <person name="Arkin A.P."/>
            <person name="Dehal P."/>
            <person name="Stolyar S.M."/>
            <person name="Hazen T.C."/>
            <person name="Woyke T.J."/>
        </authorList>
    </citation>
    <scope>NUCLEOTIDE SEQUENCE [LARGE SCALE GENOMIC DNA]</scope>
    <source>
        <strain evidence="1 2">JJ</strain>
    </source>
</reference>